<name>A0A0C9YBV6_9AGAM</name>
<dbReference type="PANTHER" id="PTHR31912:SF34">
    <property type="entry name" value="NOTOCHORD-RELATED PROTEIN"/>
    <property type="match status" value="1"/>
</dbReference>
<dbReference type="AlphaFoldDB" id="A0A0C9YBV6"/>
<keyword evidence="2" id="KW-1185">Reference proteome</keyword>
<evidence type="ECO:0000313" key="2">
    <source>
        <dbReference type="Proteomes" id="UP000054018"/>
    </source>
</evidence>
<dbReference type="HOGENOM" id="CLU_004591_3_1_1"/>
<dbReference type="PANTHER" id="PTHR31912">
    <property type="entry name" value="IP13529P"/>
    <property type="match status" value="1"/>
</dbReference>
<sequence>GINIHMDTLTETLHTILLGIVKYFWGQNHVPYGKAKLLDLIQSHLDSIEHDAFNAPNLDLDYICCYKSTLIGKHFKSLVQVMPFFVHDLVPQTVIDAWTTIGELVVLLWHTKIKDLESYLARLSCTIEDFLNVTVICTPSILIMKPKFHFLVHLPAYIHHFRPVIIFSTEQYKSFNHVFQL</sequence>
<dbReference type="STRING" id="765257.A0A0C9YBV6"/>
<protein>
    <submittedName>
        <fullName evidence="1">Unplaced genomic scaffold scaffold_263, whole genome shotgun sequence</fullName>
    </submittedName>
</protein>
<feature type="non-terminal residue" evidence="1">
    <location>
        <position position="1"/>
    </location>
</feature>
<feature type="non-terminal residue" evidence="1">
    <location>
        <position position="181"/>
    </location>
</feature>
<proteinExistence type="predicted"/>
<dbReference type="Proteomes" id="UP000054018">
    <property type="component" value="Unassembled WGS sequence"/>
</dbReference>
<dbReference type="OrthoDB" id="2506088at2759"/>
<evidence type="ECO:0000313" key="1">
    <source>
        <dbReference type="EMBL" id="KIK14271.1"/>
    </source>
</evidence>
<dbReference type="EMBL" id="KN833947">
    <property type="protein sequence ID" value="KIK14271.1"/>
    <property type="molecule type" value="Genomic_DNA"/>
</dbReference>
<organism evidence="1 2">
    <name type="scientific">Pisolithus microcarpus 441</name>
    <dbReference type="NCBI Taxonomy" id="765257"/>
    <lineage>
        <taxon>Eukaryota</taxon>
        <taxon>Fungi</taxon>
        <taxon>Dikarya</taxon>
        <taxon>Basidiomycota</taxon>
        <taxon>Agaricomycotina</taxon>
        <taxon>Agaricomycetes</taxon>
        <taxon>Agaricomycetidae</taxon>
        <taxon>Boletales</taxon>
        <taxon>Sclerodermatineae</taxon>
        <taxon>Pisolithaceae</taxon>
        <taxon>Pisolithus</taxon>
    </lineage>
</organism>
<accession>A0A0C9YBV6</accession>
<reference evidence="1 2" key="1">
    <citation type="submission" date="2014-04" db="EMBL/GenBank/DDBJ databases">
        <authorList>
            <consortium name="DOE Joint Genome Institute"/>
            <person name="Kuo A."/>
            <person name="Kohler A."/>
            <person name="Costa M.D."/>
            <person name="Nagy L.G."/>
            <person name="Floudas D."/>
            <person name="Copeland A."/>
            <person name="Barry K.W."/>
            <person name="Cichocki N."/>
            <person name="Veneault-Fourrey C."/>
            <person name="LaButti K."/>
            <person name="Lindquist E.A."/>
            <person name="Lipzen A."/>
            <person name="Lundell T."/>
            <person name="Morin E."/>
            <person name="Murat C."/>
            <person name="Sun H."/>
            <person name="Tunlid A."/>
            <person name="Henrissat B."/>
            <person name="Grigoriev I.V."/>
            <person name="Hibbett D.S."/>
            <person name="Martin F."/>
            <person name="Nordberg H.P."/>
            <person name="Cantor M.N."/>
            <person name="Hua S.X."/>
        </authorList>
    </citation>
    <scope>NUCLEOTIDE SEQUENCE [LARGE SCALE GENOMIC DNA]</scope>
    <source>
        <strain evidence="1 2">441</strain>
    </source>
</reference>
<reference evidence="2" key="2">
    <citation type="submission" date="2015-01" db="EMBL/GenBank/DDBJ databases">
        <title>Evolutionary Origins and Diversification of the Mycorrhizal Mutualists.</title>
        <authorList>
            <consortium name="DOE Joint Genome Institute"/>
            <consortium name="Mycorrhizal Genomics Consortium"/>
            <person name="Kohler A."/>
            <person name="Kuo A."/>
            <person name="Nagy L.G."/>
            <person name="Floudas D."/>
            <person name="Copeland A."/>
            <person name="Barry K.W."/>
            <person name="Cichocki N."/>
            <person name="Veneault-Fourrey C."/>
            <person name="LaButti K."/>
            <person name="Lindquist E.A."/>
            <person name="Lipzen A."/>
            <person name="Lundell T."/>
            <person name="Morin E."/>
            <person name="Murat C."/>
            <person name="Riley R."/>
            <person name="Ohm R."/>
            <person name="Sun H."/>
            <person name="Tunlid A."/>
            <person name="Henrissat B."/>
            <person name="Grigoriev I.V."/>
            <person name="Hibbett D.S."/>
            <person name="Martin F."/>
        </authorList>
    </citation>
    <scope>NUCLEOTIDE SEQUENCE [LARGE SCALE GENOMIC DNA]</scope>
    <source>
        <strain evidence="2">441</strain>
    </source>
</reference>
<gene>
    <name evidence="1" type="ORF">PISMIDRAFT_33078</name>
</gene>